<dbReference type="RefSeq" id="WP_342158664.1">
    <property type="nucleotide sequence ID" value="NZ_JBCDNA010000001.1"/>
</dbReference>
<dbReference type="NCBIfam" id="TIGR03519">
    <property type="entry name" value="T9SS_PorP_fam"/>
    <property type="match status" value="1"/>
</dbReference>
<evidence type="ECO:0000313" key="1">
    <source>
        <dbReference type="EMBL" id="MEL4454942.1"/>
    </source>
</evidence>
<accession>A0ABU9KXN3</accession>
<evidence type="ECO:0000313" key="2">
    <source>
        <dbReference type="Proteomes" id="UP001474120"/>
    </source>
</evidence>
<proteinExistence type="predicted"/>
<sequence length="312" mass="35485">MKKIIIVIILFVTGWTNAQEFKLTPYTQYLVENPFLISPAYAGDSEMNRLRLTSAFQWVGLSDAPNTQTLSYDAHILERSGLGGVIYLDKNGNTSQIGGQLSFAHHLTINAANAQYISFGLSYKFTQFKIDVSDFDNPNDDPNIGADISSHNSNFDAAVLYKLEGFYFSFNAANILNKNTKAFDESEPVKLRNYYIYTGYTFELSQGDWEIEPSLYFKYFESDSRSTSDINVKAKKNTDDGYYWAGFSTRFINDQSFEPLAVVPLLGLKKKEFYVGYAFQYNINEANELNHGGTHMLTLGYDFESRRGSPRW</sequence>
<reference evidence="1 2" key="1">
    <citation type="submission" date="2024-04" db="EMBL/GenBank/DDBJ databases">
        <title>whole genome sequencing of Lutimonas vermicola strain IMCC1616.</title>
        <authorList>
            <person name="Bae S.S."/>
        </authorList>
    </citation>
    <scope>NUCLEOTIDE SEQUENCE [LARGE SCALE GENOMIC DNA]</scope>
    <source>
        <strain evidence="1 2">IMCC1616</strain>
    </source>
</reference>
<organism evidence="1 2">
    <name type="scientific">Lutimonas vermicola</name>
    <dbReference type="NCBI Taxonomy" id="414288"/>
    <lineage>
        <taxon>Bacteria</taxon>
        <taxon>Pseudomonadati</taxon>
        <taxon>Bacteroidota</taxon>
        <taxon>Flavobacteriia</taxon>
        <taxon>Flavobacteriales</taxon>
        <taxon>Flavobacteriaceae</taxon>
        <taxon>Lutimonas</taxon>
    </lineage>
</organism>
<dbReference type="Proteomes" id="UP001474120">
    <property type="component" value="Unassembled WGS sequence"/>
</dbReference>
<dbReference type="EMBL" id="JBCDNA010000001">
    <property type="protein sequence ID" value="MEL4454942.1"/>
    <property type="molecule type" value="Genomic_DNA"/>
</dbReference>
<name>A0ABU9KXN3_9FLAO</name>
<protein>
    <submittedName>
        <fullName evidence="1">Type IX secretion system membrane protein PorP/SprF</fullName>
    </submittedName>
</protein>
<dbReference type="Pfam" id="PF11751">
    <property type="entry name" value="PorP_SprF"/>
    <property type="match status" value="1"/>
</dbReference>
<dbReference type="InterPro" id="IPR019861">
    <property type="entry name" value="PorP/SprF_Bacteroidetes"/>
</dbReference>
<gene>
    <name evidence="1" type="ORF">AABB81_03490</name>
</gene>
<comment type="caution">
    <text evidence="1">The sequence shown here is derived from an EMBL/GenBank/DDBJ whole genome shotgun (WGS) entry which is preliminary data.</text>
</comment>
<keyword evidence="2" id="KW-1185">Reference proteome</keyword>